<accession>A0ABU4MQI9</accession>
<dbReference type="EMBL" id="JARAWJ010000014">
    <property type="protein sequence ID" value="MDX3039426.1"/>
    <property type="molecule type" value="Genomic_DNA"/>
</dbReference>
<sequence>MSQPPPRVPLAQLAARRPSPTLARVLAQTKERKAGEFNSSI</sequence>
<evidence type="ECO:0008006" key="3">
    <source>
        <dbReference type="Google" id="ProtNLM"/>
    </source>
</evidence>
<keyword evidence="2" id="KW-1185">Reference proteome</keyword>
<dbReference type="RefSeq" id="WP_272879307.1">
    <property type="nucleotide sequence ID" value="NZ_JABXWJ010000013.1"/>
</dbReference>
<reference evidence="1 2" key="1">
    <citation type="journal article" date="2023" name="Microb. Genom.">
        <title>Mesoterricola silvestris gen. nov., sp. nov., Mesoterricola sediminis sp. nov., Geothrix oryzae sp. nov., Geothrix edaphica sp. nov., Geothrix rubra sp. nov., and Geothrix limicola sp. nov., six novel members of Acidobacteriota isolated from soils.</title>
        <authorList>
            <person name="Weisberg A.J."/>
            <person name="Pearce E."/>
            <person name="Kramer C.G."/>
            <person name="Chang J.H."/>
            <person name="Clarke C.R."/>
        </authorList>
    </citation>
    <scope>NUCLEOTIDE SEQUENCE [LARGE SCALE GENOMIC DNA]</scope>
    <source>
        <strain evidence="1 2">NE20-4-1</strain>
    </source>
</reference>
<gene>
    <name evidence="1" type="ORF">PV383_19910</name>
</gene>
<evidence type="ECO:0000313" key="2">
    <source>
        <dbReference type="Proteomes" id="UP001282474"/>
    </source>
</evidence>
<name>A0ABU4MQI9_9ACTN</name>
<protein>
    <recommendedName>
        <fullName evidence="3">FXSXX-COOH protein</fullName>
    </recommendedName>
</protein>
<organism evidence="1 2">
    <name type="scientific">Streptomyces caniscabiei</name>
    <dbReference type="NCBI Taxonomy" id="2746961"/>
    <lineage>
        <taxon>Bacteria</taxon>
        <taxon>Bacillati</taxon>
        <taxon>Actinomycetota</taxon>
        <taxon>Actinomycetes</taxon>
        <taxon>Kitasatosporales</taxon>
        <taxon>Streptomycetaceae</taxon>
        <taxon>Streptomyces</taxon>
    </lineage>
</organism>
<comment type="caution">
    <text evidence="1">The sequence shown here is derived from an EMBL/GenBank/DDBJ whole genome shotgun (WGS) entry which is preliminary data.</text>
</comment>
<evidence type="ECO:0000313" key="1">
    <source>
        <dbReference type="EMBL" id="MDX3039426.1"/>
    </source>
</evidence>
<dbReference type="Proteomes" id="UP001282474">
    <property type="component" value="Unassembled WGS sequence"/>
</dbReference>
<proteinExistence type="predicted"/>